<evidence type="ECO:0000313" key="2">
    <source>
        <dbReference type="Proteomes" id="UP000095209"/>
    </source>
</evidence>
<name>A0A1E5LJ71_9BACI</name>
<dbReference type="InterPro" id="IPR038292">
    <property type="entry name" value="YmfJ/YflH_sf"/>
</dbReference>
<dbReference type="EMBL" id="MJEH01000005">
    <property type="protein sequence ID" value="OEH94142.1"/>
    <property type="molecule type" value="Genomic_DNA"/>
</dbReference>
<keyword evidence="2" id="KW-1185">Reference proteome</keyword>
<dbReference type="STRING" id="1305675.BFG57_09865"/>
<dbReference type="OrthoDB" id="2382009at2"/>
<evidence type="ECO:0000313" key="1">
    <source>
        <dbReference type="EMBL" id="OEH94142.1"/>
    </source>
</evidence>
<comment type="caution">
    <text evidence="1">The sequence shown here is derived from an EMBL/GenBank/DDBJ whole genome shotgun (WGS) entry which is preliminary data.</text>
</comment>
<dbReference type="Proteomes" id="UP000095209">
    <property type="component" value="Unassembled WGS sequence"/>
</dbReference>
<gene>
    <name evidence="1" type="ORF">BFG57_09865</name>
</gene>
<sequence length="85" mass="9715">MSVLDNFDTWKEFLGGRLQQAQKDGLDNRTVENVAFEIGDYLAQQVEPKNAEERILAELWKVASDEEQHAIANMMVKLVQGKEVH</sequence>
<evidence type="ECO:0008006" key="3">
    <source>
        <dbReference type="Google" id="ProtNLM"/>
    </source>
</evidence>
<dbReference type="RefSeq" id="WP_069715911.1">
    <property type="nucleotide sequence ID" value="NZ_MJEH01000005.1"/>
</dbReference>
<dbReference type="AlphaFoldDB" id="A0A1E5LJ71"/>
<protein>
    <recommendedName>
        <fullName evidence="3">DUF3243 domain-containing protein</fullName>
    </recommendedName>
</protein>
<reference evidence="1 2" key="1">
    <citation type="submission" date="2016-08" db="EMBL/GenBank/DDBJ databases">
        <title>Genome of Bacillus solimangrovi GH2-4.</title>
        <authorList>
            <person name="Lim S."/>
            <person name="Kim B.-C."/>
        </authorList>
    </citation>
    <scope>NUCLEOTIDE SEQUENCE [LARGE SCALE GENOMIC DNA]</scope>
    <source>
        <strain evidence="1 2">GH2-4</strain>
    </source>
</reference>
<dbReference type="Gene3D" id="1.10.760.20">
    <property type="entry name" value="Protein of unknown function DUF3243"/>
    <property type="match status" value="1"/>
</dbReference>
<dbReference type="Pfam" id="PF11588">
    <property type="entry name" value="DUF3243"/>
    <property type="match status" value="1"/>
</dbReference>
<dbReference type="InterPro" id="IPR021637">
    <property type="entry name" value="DUF3243"/>
</dbReference>
<dbReference type="InterPro" id="IPR024702">
    <property type="entry name" value="Uncharacterised_YmfJ"/>
</dbReference>
<dbReference type="PIRSF" id="PIRSF004764">
    <property type="entry name" value="YmfJ"/>
    <property type="match status" value="1"/>
</dbReference>
<organism evidence="1 2">
    <name type="scientific">Bacillus solimangrovi</name>
    <dbReference type="NCBI Taxonomy" id="1305675"/>
    <lineage>
        <taxon>Bacteria</taxon>
        <taxon>Bacillati</taxon>
        <taxon>Bacillota</taxon>
        <taxon>Bacilli</taxon>
        <taxon>Bacillales</taxon>
        <taxon>Bacillaceae</taxon>
        <taxon>Bacillus</taxon>
    </lineage>
</organism>
<accession>A0A1E5LJ71</accession>
<proteinExistence type="predicted"/>